<dbReference type="OMA" id="VEQWASS"/>
<feature type="domain" description="Exoribonuclease phosphorolytic" evidence="8">
    <location>
        <begin position="37"/>
        <end position="173"/>
    </location>
</feature>
<dbReference type="VEuPathDB" id="FungiDB:PTTG_06764"/>
<sequence length="292" mass="31783">MSRVELLSSGGLRLDNRRPYELRSIDFSLLPNPPVGCDSVAKVEHGLTKLIGFVSGPRDSVDSNRTVATALGNPAGNSVSSNLNNKSNDQNGQISVHISTTPFSSIDRKKIARSDKKFADFAQAIQNSFEPVVMLNLYPRSTIDIYIQVLQQDGALLQAAINVTTLALIGAGVSITDYLLSVSVGALSTPSCPLLDLTNSEQTDLPNLTIAVLPRTQKLTLLQLDTRINILTFESLLEIGLEACLVLQLEMDREVRRWATLLNSSIHNSLDYKSHSAQGPVANQNPEIMMID</sequence>
<dbReference type="SUPFAM" id="SSF54211">
    <property type="entry name" value="Ribosomal protein S5 domain 2-like"/>
    <property type="match status" value="1"/>
</dbReference>
<dbReference type="OrthoDB" id="437922at2759"/>
<comment type="subcellular location">
    <subcellularLocation>
        <location evidence="1">Cytoplasm</location>
    </subcellularLocation>
    <subcellularLocation>
        <location evidence="2">Nucleus</location>
        <location evidence="2">Nucleolus</location>
    </subcellularLocation>
</comment>
<dbReference type="GO" id="GO:0016075">
    <property type="term" value="P:rRNA catabolic process"/>
    <property type="evidence" value="ECO:0007669"/>
    <property type="project" value="TreeGrafter"/>
</dbReference>
<evidence type="ECO:0000256" key="6">
    <source>
        <dbReference type="ARBA" id="ARBA00063066"/>
    </source>
</evidence>
<evidence type="ECO:0000313" key="9">
    <source>
        <dbReference type="EMBL" id="OAV99295.1"/>
    </source>
</evidence>
<dbReference type="PANTHER" id="PTHR11953">
    <property type="entry name" value="EXOSOME COMPLEX COMPONENT"/>
    <property type="match status" value="1"/>
</dbReference>
<dbReference type="GO" id="GO:0003723">
    <property type="term" value="F:RNA binding"/>
    <property type="evidence" value="ECO:0007669"/>
    <property type="project" value="TreeGrafter"/>
</dbReference>
<dbReference type="InterPro" id="IPR050080">
    <property type="entry name" value="RNase_PH"/>
</dbReference>
<evidence type="ECO:0000256" key="5">
    <source>
        <dbReference type="ARBA" id="ARBA00022835"/>
    </source>
</evidence>
<dbReference type="InterPro" id="IPR027408">
    <property type="entry name" value="PNPase/RNase_PH_dom_sf"/>
</dbReference>
<dbReference type="GO" id="GO:0034475">
    <property type="term" value="P:U4 snRNA 3'-end processing"/>
    <property type="evidence" value="ECO:0007669"/>
    <property type="project" value="TreeGrafter"/>
</dbReference>
<evidence type="ECO:0000313" key="11">
    <source>
        <dbReference type="Proteomes" id="UP000005240"/>
    </source>
</evidence>
<dbReference type="GO" id="GO:0000177">
    <property type="term" value="C:cytoplasmic exosome (RNase complex)"/>
    <property type="evidence" value="ECO:0007669"/>
    <property type="project" value="TreeGrafter"/>
</dbReference>
<evidence type="ECO:0000256" key="4">
    <source>
        <dbReference type="ARBA" id="ARBA00022490"/>
    </source>
</evidence>
<gene>
    <name evidence="9" type="ORF">PTTG_06764</name>
</gene>
<dbReference type="SUPFAM" id="SSF55666">
    <property type="entry name" value="Ribonuclease PH domain 2-like"/>
    <property type="match status" value="1"/>
</dbReference>
<dbReference type="STRING" id="630390.A0A0C4F0Z4"/>
<dbReference type="EnsemblFungi" id="PTTG_06764-t43_1">
    <property type="protein sequence ID" value="PTTG_06764-t43_1-p1"/>
    <property type="gene ID" value="PTTG_06764"/>
</dbReference>
<reference evidence="10" key="4">
    <citation type="submission" date="2025-05" db="UniProtKB">
        <authorList>
            <consortium name="EnsemblFungi"/>
        </authorList>
    </citation>
    <scope>IDENTIFICATION</scope>
    <source>
        <strain evidence="10">isolate 1-1 / race 1 (BBBD)</strain>
    </source>
</reference>
<evidence type="ECO:0000256" key="1">
    <source>
        <dbReference type="ARBA" id="ARBA00004496"/>
    </source>
</evidence>
<dbReference type="InterPro" id="IPR001247">
    <property type="entry name" value="ExoRNase_PH_dom1"/>
</dbReference>
<reference evidence="10 11" key="3">
    <citation type="journal article" date="2017" name="G3 (Bethesda)">
        <title>Comparative analysis highlights variable genome content of wheat rusts and divergence of the mating loci.</title>
        <authorList>
            <person name="Cuomo C.A."/>
            <person name="Bakkeren G."/>
            <person name="Khalil H.B."/>
            <person name="Panwar V."/>
            <person name="Joly D."/>
            <person name="Linning R."/>
            <person name="Sakthikumar S."/>
            <person name="Song X."/>
            <person name="Adiconis X."/>
            <person name="Fan L."/>
            <person name="Goldberg J.M."/>
            <person name="Levin J.Z."/>
            <person name="Young S."/>
            <person name="Zeng Q."/>
            <person name="Anikster Y."/>
            <person name="Bruce M."/>
            <person name="Wang M."/>
            <person name="Yin C."/>
            <person name="McCallum B."/>
            <person name="Szabo L.J."/>
            <person name="Hulbert S."/>
            <person name="Chen X."/>
            <person name="Fellers J.P."/>
        </authorList>
    </citation>
    <scope>NUCLEOTIDE SEQUENCE</scope>
    <source>
        <strain evidence="11">Isolate 1-1 / race 1 (BBBD)</strain>
        <strain evidence="10">isolate 1-1 / race 1 (BBBD)</strain>
    </source>
</reference>
<evidence type="ECO:0000256" key="3">
    <source>
        <dbReference type="ARBA" id="ARBA00006678"/>
    </source>
</evidence>
<proteinExistence type="inferred from homology"/>
<keyword evidence="5" id="KW-0271">Exosome</keyword>
<comment type="similarity">
    <text evidence="3">Belongs to the RNase PH family.</text>
</comment>
<dbReference type="PANTHER" id="PTHR11953:SF0">
    <property type="entry name" value="EXOSOME COMPLEX COMPONENT RRP41"/>
    <property type="match status" value="1"/>
</dbReference>
<dbReference type="Pfam" id="PF01138">
    <property type="entry name" value="RNase_PH"/>
    <property type="match status" value="1"/>
</dbReference>
<accession>A0A0C4F0Z4</accession>
<keyword evidence="4" id="KW-0963">Cytoplasm</keyword>
<comment type="subunit">
    <text evidence="6">Component of the RNA exosome complex. Specifically part of the catalytically inactive RNA exosome core complex (Exo-9) which may associate with the catalytic subunits RRP6 and DIS3 in cytoplasmic- and nuclear-specific RNA exosome complex forms. Exo-9 is formed by a hexameric base ring of RNase PH domain-containing subunits and a cap ring consisting of CSL4, RRP4 and RRP40.</text>
</comment>
<evidence type="ECO:0000256" key="2">
    <source>
        <dbReference type="ARBA" id="ARBA00004604"/>
    </source>
</evidence>
<evidence type="ECO:0000256" key="7">
    <source>
        <dbReference type="ARBA" id="ARBA00077929"/>
    </source>
</evidence>
<dbReference type="AlphaFoldDB" id="A0A0C4F0Z4"/>
<dbReference type="Proteomes" id="UP000005240">
    <property type="component" value="Unassembled WGS sequence"/>
</dbReference>
<dbReference type="CDD" id="cd11370">
    <property type="entry name" value="RNase_PH_RRP41"/>
    <property type="match status" value="1"/>
</dbReference>
<name>A0A0C4F0Z4_PUCT1</name>
<reference evidence="9" key="2">
    <citation type="submission" date="2016-05" db="EMBL/GenBank/DDBJ databases">
        <title>Comparative analysis highlights variable genome content of wheat rusts and divergence of the mating loci.</title>
        <authorList>
            <person name="Cuomo C.A."/>
            <person name="Bakkeren G."/>
            <person name="Szabo L."/>
            <person name="Khalil H."/>
            <person name="Joly D."/>
            <person name="Goldberg J."/>
            <person name="Young S."/>
            <person name="Zeng Q."/>
            <person name="Fellers J."/>
        </authorList>
    </citation>
    <scope>NUCLEOTIDE SEQUENCE [LARGE SCALE GENOMIC DNA]</scope>
    <source>
        <strain evidence="9">1-1 BBBD Race 1</strain>
    </source>
</reference>
<dbReference type="InterPro" id="IPR036345">
    <property type="entry name" value="ExoRNase_PH_dom2_sf"/>
</dbReference>
<dbReference type="GO" id="GO:0071051">
    <property type="term" value="P:poly(A)-dependent snoRNA 3'-end processing"/>
    <property type="evidence" value="ECO:0007669"/>
    <property type="project" value="TreeGrafter"/>
</dbReference>
<evidence type="ECO:0000259" key="8">
    <source>
        <dbReference type="Pfam" id="PF01138"/>
    </source>
</evidence>
<evidence type="ECO:0000313" key="10">
    <source>
        <dbReference type="EnsemblFungi" id="PTTG_06764-t43_1-p1"/>
    </source>
</evidence>
<keyword evidence="11" id="KW-1185">Reference proteome</keyword>
<dbReference type="GO" id="GO:0005730">
    <property type="term" value="C:nucleolus"/>
    <property type="evidence" value="ECO:0007669"/>
    <property type="project" value="UniProtKB-SubCell"/>
</dbReference>
<dbReference type="FunFam" id="3.30.230.70:FF:000004">
    <property type="entry name" value="Exosome complex component Rrp41"/>
    <property type="match status" value="1"/>
</dbReference>
<dbReference type="Gene3D" id="3.30.230.70">
    <property type="entry name" value="GHMP Kinase, N-terminal domain"/>
    <property type="match status" value="1"/>
</dbReference>
<dbReference type="GO" id="GO:0000176">
    <property type="term" value="C:nuclear exosome (RNase complex)"/>
    <property type="evidence" value="ECO:0007669"/>
    <property type="project" value="UniProtKB-ARBA"/>
</dbReference>
<protein>
    <recommendedName>
        <fullName evidence="7">Ribosomal RNA-processing protein 41</fullName>
    </recommendedName>
</protein>
<dbReference type="InterPro" id="IPR020568">
    <property type="entry name" value="Ribosomal_Su5_D2-typ_SF"/>
</dbReference>
<dbReference type="GO" id="GO:0071028">
    <property type="term" value="P:nuclear mRNA surveillance"/>
    <property type="evidence" value="ECO:0007669"/>
    <property type="project" value="TreeGrafter"/>
</dbReference>
<organism evidence="9">
    <name type="scientific">Puccinia triticina (isolate 1-1 / race 1 (BBBD))</name>
    <name type="common">Brown leaf rust fungus</name>
    <dbReference type="NCBI Taxonomy" id="630390"/>
    <lineage>
        <taxon>Eukaryota</taxon>
        <taxon>Fungi</taxon>
        <taxon>Dikarya</taxon>
        <taxon>Basidiomycota</taxon>
        <taxon>Pucciniomycotina</taxon>
        <taxon>Pucciniomycetes</taxon>
        <taxon>Pucciniales</taxon>
        <taxon>Pucciniaceae</taxon>
        <taxon>Puccinia</taxon>
    </lineage>
</organism>
<dbReference type="EMBL" id="ADAS02000003">
    <property type="protein sequence ID" value="OAV99295.1"/>
    <property type="molecule type" value="Genomic_DNA"/>
</dbReference>
<reference evidence="9" key="1">
    <citation type="submission" date="2009-11" db="EMBL/GenBank/DDBJ databases">
        <authorList>
            <consortium name="The Broad Institute Genome Sequencing Platform"/>
            <person name="Ward D."/>
            <person name="Feldgarden M."/>
            <person name="Earl A."/>
            <person name="Young S.K."/>
            <person name="Zeng Q."/>
            <person name="Koehrsen M."/>
            <person name="Alvarado L."/>
            <person name="Berlin A."/>
            <person name="Bochicchio J."/>
            <person name="Borenstein D."/>
            <person name="Chapman S.B."/>
            <person name="Chen Z."/>
            <person name="Engels R."/>
            <person name="Freedman E."/>
            <person name="Gellesch M."/>
            <person name="Goldberg J."/>
            <person name="Griggs A."/>
            <person name="Gujja S."/>
            <person name="Heilman E."/>
            <person name="Heiman D."/>
            <person name="Hepburn T."/>
            <person name="Howarth C."/>
            <person name="Jen D."/>
            <person name="Larson L."/>
            <person name="Lewis B."/>
            <person name="Mehta T."/>
            <person name="Park D."/>
            <person name="Pearson M."/>
            <person name="Roberts A."/>
            <person name="Saif S."/>
            <person name="Shea T."/>
            <person name="Shenoy N."/>
            <person name="Sisk P."/>
            <person name="Stolte C."/>
            <person name="Sykes S."/>
            <person name="Thomson T."/>
            <person name="Walk T."/>
            <person name="White J."/>
            <person name="Yandava C."/>
            <person name="Izard J."/>
            <person name="Baranova O.V."/>
            <person name="Blanton J.M."/>
            <person name="Tanner A.C."/>
            <person name="Dewhirst F.E."/>
            <person name="Haas B."/>
            <person name="Nusbaum C."/>
            <person name="Birren B."/>
        </authorList>
    </citation>
    <scope>NUCLEOTIDE SEQUENCE [LARGE SCALE GENOMIC DNA]</scope>
    <source>
        <strain evidence="9">1-1 BBBD Race 1</strain>
    </source>
</reference>